<reference evidence="1" key="1">
    <citation type="submission" date="2021-07" db="EMBL/GenBank/DDBJ databases">
        <authorList>
            <person name="Durling M."/>
        </authorList>
    </citation>
    <scope>NUCLEOTIDE SEQUENCE</scope>
</reference>
<dbReference type="OrthoDB" id="430315at2759"/>
<dbReference type="InterPro" id="IPR001938">
    <property type="entry name" value="Thaumatin"/>
</dbReference>
<evidence type="ECO:0000313" key="1">
    <source>
        <dbReference type="EMBL" id="CAG8958040.1"/>
    </source>
</evidence>
<proteinExistence type="predicted"/>
<dbReference type="PRINTS" id="PR00347">
    <property type="entry name" value="THAUMATIN"/>
</dbReference>
<evidence type="ECO:0008006" key="3">
    <source>
        <dbReference type="Google" id="ProtNLM"/>
    </source>
</evidence>
<dbReference type="SUPFAM" id="SSF49870">
    <property type="entry name" value="Osmotin, thaumatin-like protein"/>
    <property type="match status" value="1"/>
</dbReference>
<organism evidence="1 2">
    <name type="scientific">Hymenoscyphus fraxineus</name>
    <dbReference type="NCBI Taxonomy" id="746836"/>
    <lineage>
        <taxon>Eukaryota</taxon>
        <taxon>Fungi</taxon>
        <taxon>Dikarya</taxon>
        <taxon>Ascomycota</taxon>
        <taxon>Pezizomycotina</taxon>
        <taxon>Leotiomycetes</taxon>
        <taxon>Helotiales</taxon>
        <taxon>Helotiaceae</taxon>
        <taxon>Hymenoscyphus</taxon>
    </lineage>
</organism>
<keyword evidence="2" id="KW-1185">Reference proteome</keyword>
<dbReference type="AlphaFoldDB" id="A0A9N9PW85"/>
<sequence>MKPTKQLSSAFALPSSLQLLASICLLGLIYPTTAFHTNRMFERDVSLRPPRWGPPIKRDGQVPIKVTNKCPETIWPGIGTQAGTGPGSGGFELASGASKTLTVSKDWQGRVWGRTNCSFNAAGNGASNANGNNGGGAACDSGDCGGVLNCVMTGVSPATLAEYDLAGGTGGVQAFYDISLVDGYNLPLGIVFIPGDDPKLQKVPPNLTNAVCIATAGFVADPAPSGTNGDSSNASYPVPYEATQSNSDIAKWCPWDLLKIQPDKPGDGVYPYPDDNIKRPIFDPCNSACAKTNAPADCCTGAFSVRADCKPNMFSLQANKVCPDAYGYAFDDQDSTFIIPTGGGFETIFCPEGRSTNILKTFKQQLQDLTGAPGAGKSLKEIDEDARNLTIILEAAKRSAAERTGREGMGCVGALVVVVAWAVFVGL</sequence>
<comment type="caution">
    <text evidence="1">The sequence shown here is derived from an EMBL/GenBank/DDBJ whole genome shotgun (WGS) entry which is preliminary data.</text>
</comment>
<dbReference type="Pfam" id="PF00314">
    <property type="entry name" value="Thaumatin"/>
    <property type="match status" value="1"/>
</dbReference>
<dbReference type="SMART" id="SM00205">
    <property type="entry name" value="THN"/>
    <property type="match status" value="1"/>
</dbReference>
<evidence type="ECO:0000313" key="2">
    <source>
        <dbReference type="Proteomes" id="UP000696280"/>
    </source>
</evidence>
<dbReference type="Gene3D" id="2.60.110.10">
    <property type="entry name" value="Thaumatin"/>
    <property type="match status" value="1"/>
</dbReference>
<gene>
    <name evidence="1" type="ORF">HYFRA_00000384</name>
</gene>
<dbReference type="PROSITE" id="PS51367">
    <property type="entry name" value="THAUMATIN_2"/>
    <property type="match status" value="1"/>
</dbReference>
<protein>
    <recommendedName>
        <fullName evidence="3">Osmotin, thaumatin-like protein</fullName>
    </recommendedName>
</protein>
<dbReference type="PANTHER" id="PTHR31048">
    <property type="entry name" value="OS03G0233200 PROTEIN"/>
    <property type="match status" value="1"/>
</dbReference>
<dbReference type="EMBL" id="CAJVRL010000081">
    <property type="protein sequence ID" value="CAG8958040.1"/>
    <property type="molecule type" value="Genomic_DNA"/>
</dbReference>
<accession>A0A9N9PW85</accession>
<dbReference type="InterPro" id="IPR037176">
    <property type="entry name" value="Osmotin/thaumatin-like_sf"/>
</dbReference>
<dbReference type="Proteomes" id="UP000696280">
    <property type="component" value="Unassembled WGS sequence"/>
</dbReference>
<name>A0A9N9PW85_9HELO</name>